<keyword evidence="9" id="KW-0411">Iron-sulfur</keyword>
<name>A0A2G9YTB9_9BACT</name>
<organism evidence="14 15">
    <name type="scientific">Candidatus Nealsonbacteria bacterium CG23_combo_of_CG06-09_8_20_14_all_39_25</name>
    <dbReference type="NCBI Taxonomy" id="1974723"/>
    <lineage>
        <taxon>Bacteria</taxon>
        <taxon>Candidatus Nealsoniibacteriota</taxon>
    </lineage>
</organism>
<proteinExistence type="inferred from homology"/>
<evidence type="ECO:0000256" key="3">
    <source>
        <dbReference type="ARBA" id="ARBA00007941"/>
    </source>
</evidence>
<evidence type="ECO:0000256" key="1">
    <source>
        <dbReference type="ARBA" id="ARBA00001966"/>
    </source>
</evidence>
<keyword evidence="6" id="KW-0479">Metal-binding</keyword>
<keyword evidence="10" id="KW-1015">Disulfide bond</keyword>
<dbReference type="SUPFAM" id="SSF57662">
    <property type="entry name" value="Ferredoxin thioredoxin reductase (FTR), catalytic beta chain"/>
    <property type="match status" value="1"/>
</dbReference>
<evidence type="ECO:0000256" key="7">
    <source>
        <dbReference type="ARBA" id="ARBA00023002"/>
    </source>
</evidence>
<gene>
    <name evidence="14" type="ORF">COX38_00385</name>
</gene>
<dbReference type="GO" id="GO:0046872">
    <property type="term" value="F:metal ion binding"/>
    <property type="evidence" value="ECO:0007669"/>
    <property type="project" value="UniProtKB-KW"/>
</dbReference>
<dbReference type="EC" id="1.8.7.2" evidence="4"/>
<reference evidence="14 15" key="1">
    <citation type="submission" date="2017-09" db="EMBL/GenBank/DDBJ databases">
        <title>Depth-based differentiation of microbial function through sediment-hosted aquifers and enrichment of novel symbionts in the deep terrestrial subsurface.</title>
        <authorList>
            <person name="Probst A.J."/>
            <person name="Ladd B."/>
            <person name="Jarett J.K."/>
            <person name="Geller-Mcgrath D.E."/>
            <person name="Sieber C.M."/>
            <person name="Emerson J.B."/>
            <person name="Anantharaman K."/>
            <person name="Thomas B.C."/>
            <person name="Malmstrom R."/>
            <person name="Stieglmeier M."/>
            <person name="Klingl A."/>
            <person name="Woyke T."/>
            <person name="Ryan C.M."/>
            <person name="Banfield J.F."/>
        </authorList>
    </citation>
    <scope>NUCLEOTIDE SEQUENCE [LARGE SCALE GENOMIC DNA]</scope>
    <source>
        <strain evidence="14">CG23_combo_of_CG06-09_8_20_14_all_39_25</strain>
    </source>
</reference>
<protein>
    <recommendedName>
        <fullName evidence="4">ferredoxin:thioredoxin reductase</fullName>
        <ecNumber evidence="4">1.8.7.2</ecNumber>
    </recommendedName>
    <alternativeName>
        <fullName evidence="12">Ferredoxin-thioredoxin reductase subunit B</fullName>
    </alternativeName>
</protein>
<comment type="function">
    <text evidence="2">Catalytic subunit of the ferredoxin-thioredoxin reductase (FTR), which catalyzes the two-electron reduction of thioredoxins by the electrons provided by reduced ferredoxin.</text>
</comment>
<dbReference type="Pfam" id="PF02943">
    <property type="entry name" value="FeThRed_B"/>
    <property type="match status" value="1"/>
</dbReference>
<dbReference type="PANTHER" id="PTHR35113:SF1">
    <property type="entry name" value="FERREDOXIN-THIOREDOXIN REDUCTASE CATALYTIC CHAIN, CHLOROPLASTIC"/>
    <property type="match status" value="1"/>
</dbReference>
<evidence type="ECO:0000256" key="10">
    <source>
        <dbReference type="ARBA" id="ARBA00023157"/>
    </source>
</evidence>
<evidence type="ECO:0000256" key="8">
    <source>
        <dbReference type="ARBA" id="ARBA00023004"/>
    </source>
</evidence>
<accession>A0A2G9YTB9</accession>
<dbReference type="AlphaFoldDB" id="A0A2G9YTB9"/>
<evidence type="ECO:0000256" key="11">
    <source>
        <dbReference type="ARBA" id="ARBA00026011"/>
    </source>
</evidence>
<dbReference type="GO" id="GO:0051539">
    <property type="term" value="F:4 iron, 4 sulfur cluster binding"/>
    <property type="evidence" value="ECO:0007669"/>
    <property type="project" value="UniProtKB-KW"/>
</dbReference>
<comment type="similarity">
    <text evidence="3">Belongs to the ferredoxin thioredoxin reductase beta subunit family.</text>
</comment>
<comment type="subunit">
    <text evidence="11">Heterodimer of subunit A (variable subunit) and subunit B (catalytic subunit). Heterodimeric FTR forms a complex with ferredoxin and thioredoxin.</text>
</comment>
<dbReference type="EMBL" id="PCRN01000018">
    <property type="protein sequence ID" value="PIP22476.1"/>
    <property type="molecule type" value="Genomic_DNA"/>
</dbReference>
<evidence type="ECO:0000256" key="13">
    <source>
        <dbReference type="ARBA" id="ARBA00048150"/>
    </source>
</evidence>
<keyword evidence="5" id="KW-0004">4Fe-4S</keyword>
<sequence>MTKIEELIKQYEEYAQKNGFRLNPGKGIVERLVKGLLENEKKYGARYCPCRRIAANKEEDRPKICPCQWHREEIEKDGHCFCGLFVRPC</sequence>
<evidence type="ECO:0000313" key="14">
    <source>
        <dbReference type="EMBL" id="PIP22476.1"/>
    </source>
</evidence>
<comment type="cofactor">
    <cofactor evidence="1">
        <name>[4Fe-4S] cluster</name>
        <dbReference type="ChEBI" id="CHEBI:49883"/>
    </cofactor>
</comment>
<evidence type="ECO:0000256" key="12">
    <source>
        <dbReference type="ARBA" id="ARBA00030295"/>
    </source>
</evidence>
<keyword evidence="7" id="KW-0560">Oxidoreductase</keyword>
<comment type="catalytic activity">
    <reaction evidence="13">
        <text>[thioredoxin]-disulfide + 2 reduced [2Fe-2S]-[ferredoxin] + 2 H(+) = [thioredoxin]-dithiol + 2 oxidized [2Fe-2S]-[ferredoxin]</text>
        <dbReference type="Rhea" id="RHEA:42336"/>
        <dbReference type="Rhea" id="RHEA-COMP:10000"/>
        <dbReference type="Rhea" id="RHEA-COMP:10001"/>
        <dbReference type="Rhea" id="RHEA-COMP:10698"/>
        <dbReference type="Rhea" id="RHEA-COMP:10700"/>
        <dbReference type="ChEBI" id="CHEBI:15378"/>
        <dbReference type="ChEBI" id="CHEBI:29950"/>
        <dbReference type="ChEBI" id="CHEBI:33737"/>
        <dbReference type="ChEBI" id="CHEBI:33738"/>
        <dbReference type="ChEBI" id="CHEBI:50058"/>
        <dbReference type="EC" id="1.8.7.2"/>
    </reaction>
</comment>
<evidence type="ECO:0000313" key="15">
    <source>
        <dbReference type="Proteomes" id="UP000229054"/>
    </source>
</evidence>
<evidence type="ECO:0000256" key="5">
    <source>
        <dbReference type="ARBA" id="ARBA00022485"/>
    </source>
</evidence>
<dbReference type="Proteomes" id="UP000229054">
    <property type="component" value="Unassembled WGS sequence"/>
</dbReference>
<dbReference type="Gene3D" id="3.90.460.10">
    <property type="entry name" value="Ferredoxin thioredoxin reductase catalytic beta subunit"/>
    <property type="match status" value="1"/>
</dbReference>
<evidence type="ECO:0000256" key="2">
    <source>
        <dbReference type="ARBA" id="ARBA00003945"/>
    </source>
</evidence>
<dbReference type="GO" id="GO:0016730">
    <property type="term" value="F:oxidoreductase activity, acting on iron-sulfur proteins as donors"/>
    <property type="evidence" value="ECO:0007669"/>
    <property type="project" value="InterPro"/>
</dbReference>
<evidence type="ECO:0000256" key="6">
    <source>
        <dbReference type="ARBA" id="ARBA00022723"/>
    </source>
</evidence>
<comment type="caution">
    <text evidence="14">The sequence shown here is derived from an EMBL/GenBank/DDBJ whole genome shotgun (WGS) entry which is preliminary data.</text>
</comment>
<keyword evidence="8" id="KW-0408">Iron</keyword>
<evidence type="ECO:0000256" key="4">
    <source>
        <dbReference type="ARBA" id="ARBA00012358"/>
    </source>
</evidence>
<dbReference type="PANTHER" id="PTHR35113">
    <property type="entry name" value="FERREDOXIN-THIOREDOXIN REDUCTASE CATALYTIC CHAIN, CHLOROPLASTIC"/>
    <property type="match status" value="1"/>
</dbReference>
<dbReference type="InterPro" id="IPR036644">
    <property type="entry name" value="FTR_bsu_sf"/>
</dbReference>
<dbReference type="InterPro" id="IPR004209">
    <property type="entry name" value="FTR_bsu"/>
</dbReference>
<evidence type="ECO:0000256" key="9">
    <source>
        <dbReference type="ARBA" id="ARBA00023014"/>
    </source>
</evidence>